<dbReference type="HOGENOM" id="CLU_018628_0_1_1"/>
<feature type="domain" description="Septin-type G" evidence="3">
    <location>
        <begin position="299"/>
        <end position="424"/>
    </location>
</feature>
<dbReference type="InterPro" id="IPR027417">
    <property type="entry name" value="P-loop_NTPase"/>
</dbReference>
<organism evidence="4 5">
    <name type="scientific">Arthroderma benhamiae (strain ATCC MYA-4681 / CBS 112371)</name>
    <name type="common">Trichophyton mentagrophytes</name>
    <dbReference type="NCBI Taxonomy" id="663331"/>
    <lineage>
        <taxon>Eukaryota</taxon>
        <taxon>Fungi</taxon>
        <taxon>Dikarya</taxon>
        <taxon>Ascomycota</taxon>
        <taxon>Pezizomycotina</taxon>
        <taxon>Eurotiomycetes</taxon>
        <taxon>Eurotiomycetidae</taxon>
        <taxon>Onygenales</taxon>
        <taxon>Arthrodermataceae</taxon>
        <taxon>Trichophyton</taxon>
    </lineage>
</organism>
<evidence type="ECO:0000259" key="3">
    <source>
        <dbReference type="Pfam" id="PF00735"/>
    </source>
</evidence>
<comment type="similarity">
    <text evidence="1">Belongs to the TRAFAC class TrmE-Era-EngA-EngB-Septin-like GTPase superfamily. Septin GTPase family.</text>
</comment>
<dbReference type="KEGG" id="abe:ARB_01273"/>
<keyword evidence="5" id="KW-1185">Reference proteome</keyword>
<evidence type="ECO:0000313" key="4">
    <source>
        <dbReference type="EMBL" id="EFE31674.1"/>
    </source>
</evidence>
<dbReference type="EMBL" id="ABSU01000019">
    <property type="protein sequence ID" value="EFE31674.1"/>
    <property type="molecule type" value="Genomic_DNA"/>
</dbReference>
<protein>
    <recommendedName>
        <fullName evidence="3">Septin-type G domain-containing protein</fullName>
    </recommendedName>
</protein>
<feature type="region of interest" description="Disordered" evidence="2">
    <location>
        <begin position="234"/>
        <end position="260"/>
    </location>
</feature>
<feature type="compositionally biased region" description="Polar residues" evidence="2">
    <location>
        <begin position="50"/>
        <end position="69"/>
    </location>
</feature>
<evidence type="ECO:0000313" key="5">
    <source>
        <dbReference type="Proteomes" id="UP000008866"/>
    </source>
</evidence>
<dbReference type="Pfam" id="PF00735">
    <property type="entry name" value="Septin"/>
    <property type="match status" value="1"/>
</dbReference>
<accession>D4AYK4</accession>
<feature type="compositionally biased region" description="Polar residues" evidence="2">
    <location>
        <begin position="510"/>
        <end position="526"/>
    </location>
</feature>
<feature type="compositionally biased region" description="Polar residues" evidence="2">
    <location>
        <begin position="98"/>
        <end position="111"/>
    </location>
</feature>
<sequence>MRPAASSDSVRERPRKTTTPNIINATPSSELRNASPAAFFLSRGNEMDGSDSSAPGTPNESTYGVQSLADTIDDGISGPLPPFHNDVHATPEGDIGSSPLSATSRAVTPNTQEHKIEDSLKPPPYPLSDIGITLSGTPSFIGSPGEPFSLPSSPKSSSTRSLRNIDDMPAVEESGYADGEPYVNEGPVESTELQNSTSQLVMPSIKIPSRRPFTDRGKAMGRLKILLAGAPDPLPDSVSIPPSSMVKSRRKGGTKPRRTRECEPISEIYASTKPYPSWWSDMDDSRVLRRRKSLGDVILERNLCFVDTFAGSKNADQQTEVIIQYMNKQFTRAVSAVRSVTTDFQGLLCGNGGPQVDVILYLITERTNVEAETMTADIRSIQKLSNFTTVVPLIAKCDNYTPDEVQAIKKSFVERVRDADMKLSCFGPFGESLTNDHVSGPSIPFMTSSAMTNDDETMDASVLMSPEYVQPLVPSDFGFVLDKLFDRDNAAWFRHSAAKKLVEAQKQPRSRASSNNFPRASSNYGVSSLPDSHLSPSLPSTPASASHMLAPRGERLGLSEYTLARMTEHTRREEQYAQARLAKWAADLQQSLQNERNHYEQLGRGERAVWLTEKLGECVADGTLVPLSQTPGFPGFGNTVDKANEKGNLCVRTQDGRRFEYRVAAGNMNAADPLGLLKLGDDLSRRGWVLVQVLGGVGIVGGLALWMAQTWGLSGVNGSAVHH</sequence>
<evidence type="ECO:0000256" key="2">
    <source>
        <dbReference type="SAM" id="MobiDB-lite"/>
    </source>
</evidence>
<comment type="caution">
    <text evidence="4">The sequence shown here is derived from an EMBL/GenBank/DDBJ whole genome shotgun (WGS) entry which is preliminary data.</text>
</comment>
<feature type="compositionally biased region" description="Low complexity" evidence="2">
    <location>
        <begin position="149"/>
        <end position="162"/>
    </location>
</feature>
<dbReference type="Proteomes" id="UP000008866">
    <property type="component" value="Unassembled WGS sequence"/>
</dbReference>
<feature type="compositionally biased region" description="Polar residues" evidence="2">
    <location>
        <begin position="17"/>
        <end position="32"/>
    </location>
</feature>
<dbReference type="GO" id="GO:0005525">
    <property type="term" value="F:GTP binding"/>
    <property type="evidence" value="ECO:0007669"/>
    <property type="project" value="UniProtKB-KW"/>
</dbReference>
<dbReference type="Gene3D" id="3.40.50.300">
    <property type="entry name" value="P-loop containing nucleotide triphosphate hydrolases"/>
    <property type="match status" value="1"/>
</dbReference>
<feature type="region of interest" description="Disordered" evidence="2">
    <location>
        <begin position="1"/>
        <end position="164"/>
    </location>
</feature>
<dbReference type="InterPro" id="IPR030379">
    <property type="entry name" value="G_SEPTIN_dom"/>
</dbReference>
<proteinExistence type="inferred from homology"/>
<dbReference type="GeneID" id="9519963"/>
<feature type="compositionally biased region" description="Basic residues" evidence="2">
    <location>
        <begin position="247"/>
        <end position="258"/>
    </location>
</feature>
<dbReference type="STRING" id="663331.D4AYK4"/>
<feature type="compositionally biased region" description="Low complexity" evidence="2">
    <location>
        <begin position="527"/>
        <end position="547"/>
    </location>
</feature>
<feature type="region of interest" description="Disordered" evidence="2">
    <location>
        <begin position="503"/>
        <end position="547"/>
    </location>
</feature>
<keyword evidence="1" id="KW-0547">Nucleotide-binding</keyword>
<keyword evidence="1" id="KW-0342">GTP-binding</keyword>
<name>D4AYK4_ARTBC</name>
<dbReference type="eggNOG" id="KOG2655">
    <property type="taxonomic scope" value="Eukaryota"/>
</dbReference>
<gene>
    <name evidence="4" type="ORF">ARB_01273</name>
</gene>
<evidence type="ECO:0000256" key="1">
    <source>
        <dbReference type="RuleBase" id="RU004560"/>
    </source>
</evidence>
<dbReference type="OMA" id="KPYPPWW"/>
<reference evidence="5" key="1">
    <citation type="journal article" date="2011" name="Genome Biol.">
        <title>Comparative and functional genomics provide insights into the pathogenicity of dermatophytic fungi.</title>
        <authorList>
            <person name="Burmester A."/>
            <person name="Shelest E."/>
            <person name="Gloeckner G."/>
            <person name="Heddergott C."/>
            <person name="Schindler S."/>
            <person name="Staib P."/>
            <person name="Heidel A."/>
            <person name="Felder M."/>
            <person name="Petzold A."/>
            <person name="Szafranski K."/>
            <person name="Feuermann M."/>
            <person name="Pedruzzi I."/>
            <person name="Priebe S."/>
            <person name="Groth M."/>
            <person name="Winkler R."/>
            <person name="Li W."/>
            <person name="Kniemeyer O."/>
            <person name="Schroeckh V."/>
            <person name="Hertweck C."/>
            <person name="Hube B."/>
            <person name="White T.C."/>
            <person name="Platzer M."/>
            <person name="Guthke R."/>
            <person name="Heitman J."/>
            <person name="Woestemeyer J."/>
            <person name="Zipfel P.F."/>
            <person name="Monod M."/>
            <person name="Brakhage A.A."/>
        </authorList>
    </citation>
    <scope>NUCLEOTIDE SEQUENCE [LARGE SCALE GENOMIC DNA]</scope>
    <source>
        <strain evidence="5">ATCC MYA-4681 / CBS 112371</strain>
    </source>
</reference>
<dbReference type="AlphaFoldDB" id="D4AYK4"/>
<dbReference type="RefSeq" id="XP_003012314.1">
    <property type="nucleotide sequence ID" value="XM_003012268.1"/>
</dbReference>